<evidence type="ECO:0000313" key="2">
    <source>
        <dbReference type="Proteomes" id="UP000310108"/>
    </source>
</evidence>
<dbReference type="AlphaFoldDB" id="A0A4U6XU67"/>
<dbReference type="Proteomes" id="UP000310108">
    <property type="component" value="Unassembled WGS sequence"/>
</dbReference>
<reference evidence="1 2" key="1">
    <citation type="journal article" date="2019" name="PLoS ONE">
        <title>Comparative genome analysis indicates high evolutionary potential of pathogenicity genes in Colletotrichum tanaceti.</title>
        <authorList>
            <person name="Lelwala R.V."/>
            <person name="Korhonen P.K."/>
            <person name="Young N.D."/>
            <person name="Scott J.B."/>
            <person name="Ades P.A."/>
            <person name="Gasser R.B."/>
            <person name="Taylor P.W.J."/>
        </authorList>
    </citation>
    <scope>NUCLEOTIDE SEQUENCE [LARGE SCALE GENOMIC DNA]</scope>
    <source>
        <strain evidence="1">BRIP57314</strain>
    </source>
</reference>
<sequence>MTHASRTTHESHFDGVLLSSTMPNLRYAPQHLRLIDLHIVCHSIIPRTSHVSIQGLYKALSCVGELHKRFT</sequence>
<protein>
    <submittedName>
        <fullName evidence="1">Uncharacterized protein</fullName>
    </submittedName>
</protein>
<dbReference type="EMBL" id="PJEX01000009">
    <property type="protein sequence ID" value="TKW59472.1"/>
    <property type="molecule type" value="Genomic_DNA"/>
</dbReference>
<keyword evidence="2" id="KW-1185">Reference proteome</keyword>
<gene>
    <name evidence="1" type="ORF">CTA1_11482</name>
</gene>
<name>A0A4U6XU67_9PEZI</name>
<evidence type="ECO:0000313" key="1">
    <source>
        <dbReference type="EMBL" id="TKW59472.1"/>
    </source>
</evidence>
<organism evidence="1 2">
    <name type="scientific">Colletotrichum tanaceti</name>
    <dbReference type="NCBI Taxonomy" id="1306861"/>
    <lineage>
        <taxon>Eukaryota</taxon>
        <taxon>Fungi</taxon>
        <taxon>Dikarya</taxon>
        <taxon>Ascomycota</taxon>
        <taxon>Pezizomycotina</taxon>
        <taxon>Sordariomycetes</taxon>
        <taxon>Hypocreomycetidae</taxon>
        <taxon>Glomerellales</taxon>
        <taxon>Glomerellaceae</taxon>
        <taxon>Colletotrichum</taxon>
        <taxon>Colletotrichum destructivum species complex</taxon>
    </lineage>
</organism>
<proteinExistence type="predicted"/>
<accession>A0A4U6XU67</accession>
<comment type="caution">
    <text evidence="1">The sequence shown here is derived from an EMBL/GenBank/DDBJ whole genome shotgun (WGS) entry which is preliminary data.</text>
</comment>